<organism evidence="2 3">
    <name type="scientific">Candidatus Frankia alpina</name>
    <dbReference type="NCBI Taxonomy" id="2699483"/>
    <lineage>
        <taxon>Bacteria</taxon>
        <taxon>Bacillati</taxon>
        <taxon>Actinomycetota</taxon>
        <taxon>Actinomycetes</taxon>
        <taxon>Frankiales</taxon>
        <taxon>Frankiaceae</taxon>
        <taxon>Frankia</taxon>
    </lineage>
</organism>
<dbReference type="EMBL" id="SSXH01000631">
    <property type="protein sequence ID" value="THJ49416.1"/>
    <property type="molecule type" value="Genomic_DNA"/>
</dbReference>
<dbReference type="Proteomes" id="UP000305282">
    <property type="component" value="Unassembled WGS sequence"/>
</dbReference>
<proteinExistence type="predicted"/>
<evidence type="ECO:0000313" key="2">
    <source>
        <dbReference type="EMBL" id="THJ49416.1"/>
    </source>
</evidence>
<evidence type="ECO:0000256" key="1">
    <source>
        <dbReference type="SAM" id="MobiDB-lite"/>
    </source>
</evidence>
<reference evidence="2 3" key="1">
    <citation type="submission" date="2019-04" db="EMBL/GenBank/DDBJ databases">
        <title>Draft genome sequences for three unisolated Alnus-infective Frankia Sp+ strains, AgTrS, AiOr and AvVan, the first sequenced Frankia strains able to sporulate in-planta.</title>
        <authorList>
            <person name="Bethencourt L."/>
            <person name="Vautrin F."/>
            <person name="Taib N."/>
            <person name="Dubost A."/>
            <person name="Castro-Garcia L."/>
            <person name="Imbaud O."/>
            <person name="Abrouk D."/>
            <person name="Fournier P."/>
            <person name="Briolay J."/>
            <person name="Nguyen A."/>
            <person name="Normand P."/>
            <person name="Fernandez M.P."/>
            <person name="Brochier-Armanet C."/>
            <person name="Herrera-Belaroussi A."/>
        </authorList>
    </citation>
    <scope>NUCLEOTIDE SEQUENCE [LARGE SCALE GENOMIC DNA]</scope>
    <source>
        <strain evidence="2 3">AvVan</strain>
    </source>
</reference>
<sequence>MDDIDPLVDYREMARLSGLTAGTLRGYKQHGLMPVPDDLSQPARPRWKLSTFKGWMANRPGRGARTDLRRKGERAIDQADRLSRGQ</sequence>
<feature type="compositionally biased region" description="Basic and acidic residues" evidence="1">
    <location>
        <begin position="64"/>
        <end position="86"/>
    </location>
</feature>
<dbReference type="AlphaFoldDB" id="A0A4S5D0U5"/>
<feature type="region of interest" description="Disordered" evidence="1">
    <location>
        <begin position="58"/>
        <end position="86"/>
    </location>
</feature>
<keyword evidence="3" id="KW-1185">Reference proteome</keyword>
<accession>A0A4S5D0U5</accession>
<dbReference type="SUPFAM" id="SSF46955">
    <property type="entry name" value="Putative DNA-binding domain"/>
    <property type="match status" value="1"/>
</dbReference>
<gene>
    <name evidence="2" type="ORF">E7Y31_18955</name>
</gene>
<dbReference type="OrthoDB" id="4249747at2"/>
<protein>
    <submittedName>
        <fullName evidence="2">MarR family transcriptional regulator</fullName>
    </submittedName>
</protein>
<name>A0A4S5D0U5_9ACTN</name>
<dbReference type="InterPro" id="IPR009061">
    <property type="entry name" value="DNA-bd_dom_put_sf"/>
</dbReference>
<evidence type="ECO:0000313" key="3">
    <source>
        <dbReference type="Proteomes" id="UP000305282"/>
    </source>
</evidence>
<comment type="caution">
    <text evidence="2">The sequence shown here is derived from an EMBL/GenBank/DDBJ whole genome shotgun (WGS) entry which is preliminary data.</text>
</comment>